<evidence type="ECO:0000259" key="11">
    <source>
        <dbReference type="Pfam" id="PF00999"/>
    </source>
</evidence>
<comment type="subcellular location">
    <subcellularLocation>
        <location evidence="1 10">Cell membrane</location>
        <topology evidence="1 10">Multi-pass membrane protein</topology>
    </subcellularLocation>
</comment>
<evidence type="ECO:0000256" key="5">
    <source>
        <dbReference type="ARBA" id="ARBA00022989"/>
    </source>
</evidence>
<evidence type="ECO:0000256" key="6">
    <source>
        <dbReference type="ARBA" id="ARBA00023053"/>
    </source>
</evidence>
<evidence type="ECO:0000313" key="13">
    <source>
        <dbReference type="Proteomes" id="UP000516404"/>
    </source>
</evidence>
<dbReference type="Proteomes" id="UP000516404">
    <property type="component" value="Chromosome"/>
</dbReference>
<feature type="transmembrane region" description="Helical" evidence="10">
    <location>
        <begin position="81"/>
        <end position="103"/>
    </location>
</feature>
<dbReference type="KEGG" id="rter:IDM49_10665"/>
<dbReference type="EMBL" id="CP061539">
    <property type="protein sequence ID" value="QNV37645.1"/>
    <property type="molecule type" value="Genomic_DNA"/>
</dbReference>
<dbReference type="InterPro" id="IPR006153">
    <property type="entry name" value="Cation/H_exchanger_TM"/>
</dbReference>
<evidence type="ECO:0000256" key="8">
    <source>
        <dbReference type="ARBA" id="ARBA00023136"/>
    </source>
</evidence>
<evidence type="ECO:0000256" key="3">
    <source>
        <dbReference type="ARBA" id="ARBA00022475"/>
    </source>
</evidence>
<keyword evidence="3 10" id="KW-1003">Cell membrane</keyword>
<keyword evidence="4 10" id="KW-0812">Transmembrane</keyword>
<evidence type="ECO:0000313" key="12">
    <source>
        <dbReference type="EMBL" id="QNV37645.1"/>
    </source>
</evidence>
<feature type="transmembrane region" description="Helical" evidence="10">
    <location>
        <begin position="109"/>
        <end position="133"/>
    </location>
</feature>
<keyword evidence="5 10" id="KW-1133">Transmembrane helix</keyword>
<gene>
    <name evidence="12" type="ORF">IDM49_10665</name>
</gene>
<evidence type="ECO:0000256" key="10">
    <source>
        <dbReference type="RuleBase" id="RU366002"/>
    </source>
</evidence>
<dbReference type="GO" id="GO:0015386">
    <property type="term" value="F:potassium:proton antiporter activity"/>
    <property type="evidence" value="ECO:0007669"/>
    <property type="project" value="TreeGrafter"/>
</dbReference>
<comment type="function">
    <text evidence="10">Na(+)/H(+) antiporter that extrudes sodium in exchange for external protons.</text>
</comment>
<evidence type="ECO:0000256" key="4">
    <source>
        <dbReference type="ARBA" id="ARBA00022692"/>
    </source>
</evidence>
<evidence type="ECO:0000256" key="9">
    <source>
        <dbReference type="ARBA" id="ARBA00023201"/>
    </source>
</evidence>
<keyword evidence="7 10" id="KW-0406">Ion transport</keyword>
<dbReference type="GO" id="GO:0051453">
    <property type="term" value="P:regulation of intracellular pH"/>
    <property type="evidence" value="ECO:0007669"/>
    <property type="project" value="TreeGrafter"/>
</dbReference>
<proteinExistence type="inferred from homology"/>
<keyword evidence="6 10" id="KW-0915">Sodium</keyword>
<dbReference type="AlphaFoldDB" id="A0A7H2BD99"/>
<keyword evidence="2 10" id="KW-0813">Transport</keyword>
<dbReference type="PANTHER" id="PTHR10110">
    <property type="entry name" value="SODIUM/HYDROGEN EXCHANGER"/>
    <property type="match status" value="1"/>
</dbReference>
<keyword evidence="9 10" id="KW-0739">Sodium transport</keyword>
<feature type="transmembrane region" description="Helical" evidence="10">
    <location>
        <begin position="375"/>
        <end position="395"/>
    </location>
</feature>
<dbReference type="GO" id="GO:0005886">
    <property type="term" value="C:plasma membrane"/>
    <property type="evidence" value="ECO:0007669"/>
    <property type="project" value="UniProtKB-SubCell"/>
</dbReference>
<keyword evidence="8 10" id="KW-0472">Membrane</keyword>
<reference evidence="12 13" key="1">
    <citation type="submission" date="2020-09" db="EMBL/GenBank/DDBJ databases">
        <title>Investigation of environmental microbes.</title>
        <authorList>
            <person name="Ou Y."/>
            <person name="Kang Q."/>
        </authorList>
    </citation>
    <scope>NUCLEOTIDE SEQUENCE [LARGE SCALE GENOMIC DNA]</scope>
    <source>
        <strain evidence="12 13">KJZ-14</strain>
    </source>
</reference>
<feature type="transmembrane region" description="Helical" evidence="10">
    <location>
        <begin position="261"/>
        <end position="280"/>
    </location>
</feature>
<dbReference type="GeneID" id="96624700"/>
<dbReference type="RefSeq" id="WP_190724490.1">
    <property type="nucleotide sequence ID" value="NZ_CP061539.1"/>
</dbReference>
<feature type="transmembrane region" description="Helical" evidence="10">
    <location>
        <begin position="50"/>
        <end position="69"/>
    </location>
</feature>
<comment type="similarity">
    <text evidence="10">Belongs to the monovalent cation:proton antiporter 1 (CPA1) transporter (TC 2.A.36) family.</text>
</comment>
<feature type="transmembrane region" description="Helical" evidence="10">
    <location>
        <begin position="341"/>
        <end position="360"/>
    </location>
</feature>
<organism evidence="12 13">
    <name type="scientific">Rothia terrae</name>
    <dbReference type="NCBI Taxonomy" id="396015"/>
    <lineage>
        <taxon>Bacteria</taxon>
        <taxon>Bacillati</taxon>
        <taxon>Actinomycetota</taxon>
        <taxon>Actinomycetes</taxon>
        <taxon>Micrococcales</taxon>
        <taxon>Micrococcaceae</taxon>
        <taxon>Rothia</taxon>
    </lineage>
</organism>
<feature type="transmembrane region" description="Helical" evidence="10">
    <location>
        <begin position="24"/>
        <end position="44"/>
    </location>
</feature>
<dbReference type="GO" id="GO:0098719">
    <property type="term" value="P:sodium ion import across plasma membrane"/>
    <property type="evidence" value="ECO:0007669"/>
    <property type="project" value="TreeGrafter"/>
</dbReference>
<dbReference type="Gene3D" id="6.10.140.1330">
    <property type="match status" value="1"/>
</dbReference>
<dbReference type="NCBIfam" id="TIGR00831">
    <property type="entry name" value="a_cpa1"/>
    <property type="match status" value="1"/>
</dbReference>
<dbReference type="PANTHER" id="PTHR10110:SF86">
    <property type="entry name" value="SODIUM_HYDROGEN EXCHANGER 7"/>
    <property type="match status" value="1"/>
</dbReference>
<feature type="transmembrane region" description="Helical" evidence="10">
    <location>
        <begin position="300"/>
        <end position="321"/>
    </location>
</feature>
<keyword evidence="10" id="KW-0050">Antiport</keyword>
<dbReference type="InterPro" id="IPR004705">
    <property type="entry name" value="Cation/H_exchanger_CPA1_bac"/>
</dbReference>
<name>A0A7H2BD99_9MICC</name>
<sequence length="533" mass="57978">MVEILIVIGAAIIIGNTIAEKFKLIAPLVLIAVGALVSFIPHLPPITVDPHLVLSVFLPLLLYWEALNISLRGIKRTFRGIMLNGTLMVIFVAVSVGLVGHLVGLTLGAALLIGAAVGPTDATAVAALGKGISPRQMIVLRAESLINDGTALVVFALALEYATDEVKITATHAIGSFLLSFVGGAVVGLAVGWVIARIGRFVESHMIASAFRMVTPFIAFFLAEEIEASGVLAVVVTGLYMAQVGPKFVSMQSRVLARQVWGVASYILNSLLFLLVGLYLPATVRGLNSDSLTHALLATVAIYCAMMLARWIFGETIIRLIRMLDRRPSQKLRRTTVFERLVSTVAGFRGAISLAVAFSIPETLANGEPFPYRDQIIFVTSGVVILSLLVQGLLLPKVVELTQKNPNPLEAQRSQADAEEFKEAVRTTAERVLEDLPQLVEELDVPQGPADRVRGEWERKLTIATSWQAGNEENERVAEVSAENALRLRVIQSARQHIIDLRDAGRIDDEVLIAMMDRYDIEEMRLVGPIEME</sequence>
<keyword evidence="13" id="KW-1185">Reference proteome</keyword>
<dbReference type="Pfam" id="PF00999">
    <property type="entry name" value="Na_H_Exchanger"/>
    <property type="match status" value="1"/>
</dbReference>
<dbReference type="GO" id="GO:0015385">
    <property type="term" value="F:sodium:proton antiporter activity"/>
    <property type="evidence" value="ECO:0007669"/>
    <property type="project" value="InterPro"/>
</dbReference>
<comment type="caution">
    <text evidence="10">Lacks conserved residue(s) required for the propagation of feature annotation.</text>
</comment>
<evidence type="ECO:0000256" key="2">
    <source>
        <dbReference type="ARBA" id="ARBA00022448"/>
    </source>
</evidence>
<accession>A0A7H2BD99</accession>
<evidence type="ECO:0000256" key="7">
    <source>
        <dbReference type="ARBA" id="ARBA00023065"/>
    </source>
</evidence>
<dbReference type="InterPro" id="IPR018422">
    <property type="entry name" value="Cation/H_exchanger_CPA1"/>
</dbReference>
<evidence type="ECO:0000256" key="1">
    <source>
        <dbReference type="ARBA" id="ARBA00004651"/>
    </source>
</evidence>
<protein>
    <submittedName>
        <fullName evidence="12">Na+/H+ antiporter</fullName>
    </submittedName>
</protein>
<feature type="transmembrane region" description="Helical" evidence="10">
    <location>
        <begin position="174"/>
        <end position="195"/>
    </location>
</feature>
<feature type="domain" description="Cation/H+ exchanger transmembrane" evidence="11">
    <location>
        <begin position="11"/>
        <end position="399"/>
    </location>
</feature>